<dbReference type="GO" id="GO:0043161">
    <property type="term" value="P:proteasome-mediated ubiquitin-dependent protein catabolic process"/>
    <property type="evidence" value="ECO:0007669"/>
    <property type="project" value="TreeGrafter"/>
</dbReference>
<evidence type="ECO:0000259" key="10">
    <source>
        <dbReference type="PROSITE" id="PS50089"/>
    </source>
</evidence>
<feature type="transmembrane region" description="Helical" evidence="9">
    <location>
        <begin position="154"/>
        <end position="179"/>
    </location>
</feature>
<feature type="transmembrane region" description="Helical" evidence="9">
    <location>
        <begin position="62"/>
        <end position="87"/>
    </location>
</feature>
<evidence type="ECO:0000313" key="12">
    <source>
        <dbReference type="Proteomes" id="UP000478052"/>
    </source>
</evidence>
<dbReference type="Proteomes" id="UP000478052">
    <property type="component" value="Unassembled WGS sequence"/>
</dbReference>
<dbReference type="InterPro" id="IPR013083">
    <property type="entry name" value="Znf_RING/FYVE/PHD"/>
</dbReference>
<sequence length="561" mass="66240">MLRVPIIFIIEELFKSSFGFPNSPDEINESAQYYEVFFKIIVSCLIFCSSLCLLILSNKYLFIVYLHVASVCIVLFSCWTNIQTLLFLSTYYKTFNSDMINEITTLSDFIIYFFTKSELYQILSNYLIQYCLSLFLMYCFFIPILFASIFKTGTILSIITIFSTFVQLLTILKTLWLIIPTIKKLIREGYYYTQAIITNVGVIFGVINLVRNVWYHPRMFRISTVLRLFWVTRVLIQILHNQAYIELHNETLFGAVKYLLVQGSDTFTAVLGMACWLSFFCKCIHQVFLWVLLVDEFDDIYSGTHCAQFFVVHALLNNLTRLHPEIRFKEIYGNMYHHIHDTVHKLLISLNDYHNSSFNRHSRPLLVCGYLLVSAVTMLIYLWSNYLFNDWLLYISSFYIITIVRVLVSLAVYSLLLIDTHSSITLEKLDDYVYYTNLFGIVVEFCLKLYFLLKNFFSMVTLPYDMFHTFILCVELHSKACYFIDKWFEFLKRITAMKKIKLLPQATSSQLSEFNDICAICYQNMRSAKITPCNHYFHSVCLRKWFYKKINCKIILNRNIR</sequence>
<dbReference type="GO" id="GO:0012505">
    <property type="term" value="C:endomembrane system"/>
    <property type="evidence" value="ECO:0007669"/>
    <property type="project" value="TreeGrafter"/>
</dbReference>
<evidence type="ECO:0000256" key="3">
    <source>
        <dbReference type="ARBA" id="ARBA00022723"/>
    </source>
</evidence>
<feature type="transmembrane region" description="Helical" evidence="9">
    <location>
        <begin position="267"/>
        <end position="293"/>
    </location>
</feature>
<dbReference type="SMART" id="SM00184">
    <property type="entry name" value="RING"/>
    <property type="match status" value="1"/>
</dbReference>
<dbReference type="Pfam" id="PF13705">
    <property type="entry name" value="TRC8_N"/>
    <property type="match status" value="1"/>
</dbReference>
<evidence type="ECO:0000313" key="11">
    <source>
        <dbReference type="EMBL" id="KAF0757307.1"/>
    </source>
</evidence>
<feature type="transmembrane region" description="Helical" evidence="9">
    <location>
        <begin position="432"/>
        <end position="453"/>
    </location>
</feature>
<dbReference type="Gene3D" id="3.30.40.10">
    <property type="entry name" value="Zinc/RING finger domain, C3HC4 (zinc finger)"/>
    <property type="match status" value="1"/>
</dbReference>
<evidence type="ECO:0000256" key="6">
    <source>
        <dbReference type="ARBA" id="ARBA00022989"/>
    </source>
</evidence>
<feature type="domain" description="RING-type" evidence="10">
    <location>
        <begin position="518"/>
        <end position="552"/>
    </location>
</feature>
<dbReference type="GO" id="GO:0036503">
    <property type="term" value="P:ERAD pathway"/>
    <property type="evidence" value="ECO:0007669"/>
    <property type="project" value="TreeGrafter"/>
</dbReference>
<dbReference type="PANTHER" id="PTHR22763:SF191">
    <property type="entry name" value="RING FINGER PROTEIN 145 HOMOLOG"/>
    <property type="match status" value="1"/>
</dbReference>
<feature type="transmembrane region" description="Helical" evidence="9">
    <location>
        <begin position="391"/>
        <end position="412"/>
    </location>
</feature>
<dbReference type="InterPro" id="IPR025754">
    <property type="entry name" value="TRC8_N_dom"/>
</dbReference>
<dbReference type="InterPro" id="IPR050731">
    <property type="entry name" value="HRD1_E3_ubiq-ligases"/>
</dbReference>
<name>A0A6G0YK81_APHCR</name>
<dbReference type="GO" id="GO:0008270">
    <property type="term" value="F:zinc ion binding"/>
    <property type="evidence" value="ECO:0007669"/>
    <property type="project" value="UniProtKB-KW"/>
</dbReference>
<evidence type="ECO:0000256" key="2">
    <source>
        <dbReference type="ARBA" id="ARBA00022692"/>
    </source>
</evidence>
<dbReference type="GO" id="GO:0016020">
    <property type="term" value="C:membrane"/>
    <property type="evidence" value="ECO:0007669"/>
    <property type="project" value="UniProtKB-SubCell"/>
</dbReference>
<gene>
    <name evidence="11" type="ORF">FWK35_00012921</name>
</gene>
<reference evidence="11 12" key="1">
    <citation type="submission" date="2019-08" db="EMBL/GenBank/DDBJ databases">
        <title>Whole genome of Aphis craccivora.</title>
        <authorList>
            <person name="Voronova N.V."/>
            <person name="Shulinski R.S."/>
            <person name="Bandarenka Y.V."/>
            <person name="Zhorov D.G."/>
            <person name="Warner D."/>
        </authorList>
    </citation>
    <scope>NUCLEOTIDE SEQUENCE [LARGE SCALE GENOMIC DNA]</scope>
    <source>
        <strain evidence="11">180601</strain>
        <tissue evidence="11">Whole Body</tissue>
    </source>
</reference>
<dbReference type="GO" id="GO:0061630">
    <property type="term" value="F:ubiquitin protein ligase activity"/>
    <property type="evidence" value="ECO:0007669"/>
    <property type="project" value="TreeGrafter"/>
</dbReference>
<evidence type="ECO:0000256" key="9">
    <source>
        <dbReference type="SAM" id="Phobius"/>
    </source>
</evidence>
<keyword evidence="2 9" id="KW-0812">Transmembrane</keyword>
<dbReference type="OrthoDB" id="4752984at2759"/>
<dbReference type="AlphaFoldDB" id="A0A6G0YK81"/>
<organism evidence="11 12">
    <name type="scientific">Aphis craccivora</name>
    <name type="common">Cowpea aphid</name>
    <dbReference type="NCBI Taxonomy" id="307492"/>
    <lineage>
        <taxon>Eukaryota</taxon>
        <taxon>Metazoa</taxon>
        <taxon>Ecdysozoa</taxon>
        <taxon>Arthropoda</taxon>
        <taxon>Hexapoda</taxon>
        <taxon>Insecta</taxon>
        <taxon>Pterygota</taxon>
        <taxon>Neoptera</taxon>
        <taxon>Paraneoptera</taxon>
        <taxon>Hemiptera</taxon>
        <taxon>Sternorrhyncha</taxon>
        <taxon>Aphidomorpha</taxon>
        <taxon>Aphidoidea</taxon>
        <taxon>Aphididae</taxon>
        <taxon>Aphidini</taxon>
        <taxon>Aphis</taxon>
        <taxon>Aphis</taxon>
    </lineage>
</organism>
<dbReference type="Pfam" id="PF13639">
    <property type="entry name" value="zf-RING_2"/>
    <property type="match status" value="1"/>
</dbReference>
<feature type="non-terminal residue" evidence="11">
    <location>
        <position position="561"/>
    </location>
</feature>
<keyword evidence="3" id="KW-0479">Metal-binding</keyword>
<accession>A0A6G0YK81</accession>
<evidence type="ECO:0000256" key="1">
    <source>
        <dbReference type="ARBA" id="ARBA00004141"/>
    </source>
</evidence>
<keyword evidence="7 9" id="KW-0472">Membrane</keyword>
<feature type="transmembrane region" description="Helical" evidence="9">
    <location>
        <begin position="191"/>
        <end position="210"/>
    </location>
</feature>
<comment type="caution">
    <text evidence="11">The sequence shown here is derived from an EMBL/GenBank/DDBJ whole genome shotgun (WGS) entry which is preliminary data.</text>
</comment>
<keyword evidence="5" id="KW-0862">Zinc</keyword>
<feature type="transmembrane region" description="Helical" evidence="9">
    <location>
        <begin position="36"/>
        <end position="56"/>
    </location>
</feature>
<dbReference type="PANTHER" id="PTHR22763">
    <property type="entry name" value="RING ZINC FINGER PROTEIN"/>
    <property type="match status" value="1"/>
</dbReference>
<dbReference type="EMBL" id="VUJU01003613">
    <property type="protein sequence ID" value="KAF0757307.1"/>
    <property type="molecule type" value="Genomic_DNA"/>
</dbReference>
<proteinExistence type="predicted"/>
<dbReference type="PROSITE" id="PS50089">
    <property type="entry name" value="ZF_RING_2"/>
    <property type="match status" value="1"/>
</dbReference>
<feature type="transmembrane region" description="Helical" evidence="9">
    <location>
        <begin position="127"/>
        <end position="147"/>
    </location>
</feature>
<dbReference type="SUPFAM" id="SSF57850">
    <property type="entry name" value="RING/U-box"/>
    <property type="match status" value="1"/>
</dbReference>
<keyword evidence="4 8" id="KW-0863">Zinc-finger</keyword>
<evidence type="ECO:0000256" key="8">
    <source>
        <dbReference type="PROSITE-ProRule" id="PRU00175"/>
    </source>
</evidence>
<keyword evidence="6 9" id="KW-1133">Transmembrane helix</keyword>
<evidence type="ECO:0000256" key="4">
    <source>
        <dbReference type="ARBA" id="ARBA00022771"/>
    </source>
</evidence>
<keyword evidence="12" id="KW-1185">Reference proteome</keyword>
<comment type="subcellular location">
    <subcellularLocation>
        <location evidence="1">Membrane</location>
        <topology evidence="1">Multi-pass membrane protein</topology>
    </subcellularLocation>
</comment>
<feature type="transmembrane region" description="Helical" evidence="9">
    <location>
        <begin position="364"/>
        <end position="384"/>
    </location>
</feature>
<evidence type="ECO:0000256" key="7">
    <source>
        <dbReference type="ARBA" id="ARBA00023136"/>
    </source>
</evidence>
<dbReference type="InterPro" id="IPR001841">
    <property type="entry name" value="Znf_RING"/>
</dbReference>
<evidence type="ECO:0000256" key="5">
    <source>
        <dbReference type="ARBA" id="ARBA00022833"/>
    </source>
</evidence>
<protein>
    <submittedName>
        <fullName evidence="11">Protein TRC8</fullName>
    </submittedName>
</protein>